<dbReference type="PANTHER" id="PTHR23271">
    <property type="entry name" value="HEPATOCELLULAR CARCINOMA-ASSOCIATED ANTIGEN 66"/>
    <property type="match status" value="1"/>
</dbReference>
<evidence type="ECO:0000256" key="2">
    <source>
        <dbReference type="ARBA" id="ARBA00010734"/>
    </source>
</evidence>
<evidence type="ECO:0000256" key="1">
    <source>
        <dbReference type="ARBA" id="ARBA00004604"/>
    </source>
</evidence>
<reference evidence="7 8" key="1">
    <citation type="submission" date="2023-10" db="EMBL/GenBank/DDBJ databases">
        <title>Draft Genome Sequence of Candida saopaulonensis from a very Premature Infant with Sepsis.</title>
        <authorList>
            <person name="Ning Y."/>
            <person name="Dai R."/>
            <person name="Xiao M."/>
            <person name="Xu Y."/>
            <person name="Yan Q."/>
            <person name="Zhang L."/>
        </authorList>
    </citation>
    <scope>NUCLEOTIDE SEQUENCE [LARGE SCALE GENOMIC DNA]</scope>
    <source>
        <strain evidence="7 8">19XY460</strain>
    </source>
</reference>
<evidence type="ECO:0000313" key="8">
    <source>
        <dbReference type="Proteomes" id="UP001338582"/>
    </source>
</evidence>
<evidence type="ECO:0000256" key="4">
    <source>
        <dbReference type="ARBA" id="ARBA00022737"/>
    </source>
</evidence>
<dbReference type="AlphaFoldDB" id="A0AAX4HGJ9"/>
<dbReference type="SMART" id="SM00386">
    <property type="entry name" value="HAT"/>
    <property type="match status" value="3"/>
</dbReference>
<dbReference type="PANTHER" id="PTHR23271:SF1">
    <property type="entry name" value="U3 SMALL NUCLEOLAR RNA-ASSOCIATED PROTEIN 6 HOMOLOG"/>
    <property type="match status" value="1"/>
</dbReference>
<sequence>MSSSTRHLLEQSVAELDDLQKKGLFERKEITMIMRRRTDFEHRILGRGGKARDFLKYAEFEMNLEKLRLKRFHRLSLVGLVDLKPSVSDWAGFKRIVYIFDRATRRFPADLDIWTRYIQFAKEKDAIKIVYRVYAKLLQLQPRNVDAWISAAKYEFETNYNAKGARDLFQRALRLNPENEKLWLTYAQFELTYVSKLLARRKVLGLMTEKQQQDDIQAQRSELESRIAKMDEIDEANDNDGLEANKDVIGLDSDKDAMQSELAQLPEADMNVLGNPDLNPVLKGDIALTVFDLCVSEMMKHVDRASREAETFRIAEDFFSMFSKFDNMNRDYLNYHVLAYLQTHYSSNIKTTLIDITLPLRNVAVGDQNLAEALQLSVNKYMAYKLKLKSASEKTELSNVFVAYLNEKYVNSEESRSEQVNVLLKAIIQKCR</sequence>
<keyword evidence="4" id="KW-0677">Repeat</keyword>
<feature type="domain" description="U3 small nucleolar RNA-associated protein 6 N-terminal" evidence="6">
    <location>
        <begin position="9"/>
        <end position="92"/>
    </location>
</feature>
<evidence type="ECO:0000256" key="5">
    <source>
        <dbReference type="ARBA" id="ARBA00023242"/>
    </source>
</evidence>
<dbReference type="EMBL" id="CP138899">
    <property type="protein sequence ID" value="WPK27526.1"/>
    <property type="molecule type" value="Genomic_DNA"/>
</dbReference>
<dbReference type="Proteomes" id="UP001338582">
    <property type="component" value="Chromosome 6"/>
</dbReference>
<dbReference type="InterPro" id="IPR055347">
    <property type="entry name" value="UTP6_N"/>
</dbReference>
<evidence type="ECO:0000256" key="3">
    <source>
        <dbReference type="ARBA" id="ARBA00022552"/>
    </source>
</evidence>
<dbReference type="KEGG" id="asau:88175978"/>
<gene>
    <name evidence="7" type="ORF">PUMCH_004918</name>
</gene>
<dbReference type="InterPro" id="IPR013949">
    <property type="entry name" value="Utp6"/>
</dbReference>
<keyword evidence="5" id="KW-0539">Nucleus</keyword>
<keyword evidence="8" id="KW-1185">Reference proteome</keyword>
<dbReference type="RefSeq" id="XP_062879904.1">
    <property type="nucleotide sequence ID" value="XM_063023834.1"/>
</dbReference>
<comment type="subcellular location">
    <subcellularLocation>
        <location evidence="1">Nucleus</location>
        <location evidence="1">Nucleolus</location>
    </subcellularLocation>
</comment>
<dbReference type="GO" id="GO:0000462">
    <property type="term" value="P:maturation of SSU-rRNA from tricistronic rRNA transcript (SSU-rRNA, 5.8S rRNA, LSU-rRNA)"/>
    <property type="evidence" value="ECO:0007669"/>
    <property type="project" value="InterPro"/>
</dbReference>
<dbReference type="SUPFAM" id="SSF48452">
    <property type="entry name" value="TPR-like"/>
    <property type="match status" value="1"/>
</dbReference>
<dbReference type="Gene3D" id="1.25.40.10">
    <property type="entry name" value="Tetratricopeptide repeat domain"/>
    <property type="match status" value="1"/>
</dbReference>
<dbReference type="InterPro" id="IPR011990">
    <property type="entry name" value="TPR-like_helical_dom_sf"/>
</dbReference>
<evidence type="ECO:0000259" key="6">
    <source>
        <dbReference type="Pfam" id="PF08640"/>
    </source>
</evidence>
<protein>
    <recommendedName>
        <fullName evidence="6">U3 small nucleolar RNA-associated protein 6 N-terminal domain-containing protein</fullName>
    </recommendedName>
</protein>
<dbReference type="Pfam" id="PF23240">
    <property type="entry name" value="HAT_PRP39_N"/>
    <property type="match status" value="1"/>
</dbReference>
<comment type="similarity">
    <text evidence="2">Belongs to the UTP6 family.</text>
</comment>
<name>A0AAX4HGJ9_9ASCO</name>
<dbReference type="GO" id="GO:0032040">
    <property type="term" value="C:small-subunit processome"/>
    <property type="evidence" value="ECO:0007669"/>
    <property type="project" value="TreeGrafter"/>
</dbReference>
<proteinExistence type="inferred from homology"/>
<dbReference type="InterPro" id="IPR003107">
    <property type="entry name" value="HAT"/>
</dbReference>
<dbReference type="Pfam" id="PF08640">
    <property type="entry name" value="U3_assoc_6"/>
    <property type="match status" value="1"/>
</dbReference>
<dbReference type="GO" id="GO:0030515">
    <property type="term" value="F:snoRNA binding"/>
    <property type="evidence" value="ECO:0007669"/>
    <property type="project" value="InterPro"/>
</dbReference>
<keyword evidence="3" id="KW-0698">rRNA processing</keyword>
<evidence type="ECO:0000313" key="7">
    <source>
        <dbReference type="EMBL" id="WPK27526.1"/>
    </source>
</evidence>
<organism evidence="7 8">
    <name type="scientific">Australozyma saopauloensis</name>
    <dbReference type="NCBI Taxonomy" id="291208"/>
    <lineage>
        <taxon>Eukaryota</taxon>
        <taxon>Fungi</taxon>
        <taxon>Dikarya</taxon>
        <taxon>Ascomycota</taxon>
        <taxon>Saccharomycotina</taxon>
        <taxon>Pichiomycetes</taxon>
        <taxon>Metschnikowiaceae</taxon>
        <taxon>Australozyma</taxon>
    </lineage>
</organism>
<dbReference type="GO" id="GO:0034388">
    <property type="term" value="C:Pwp2p-containing subcomplex of 90S preribosome"/>
    <property type="evidence" value="ECO:0007669"/>
    <property type="project" value="TreeGrafter"/>
</dbReference>
<dbReference type="GeneID" id="88175978"/>
<accession>A0AAX4HGJ9</accession>